<dbReference type="RefSeq" id="WP_378252697.1">
    <property type="nucleotide sequence ID" value="NZ_JBHSIT010000002.1"/>
</dbReference>
<dbReference type="PRINTS" id="PR00416">
    <property type="entry name" value="EUTPISMRASEI"/>
</dbReference>
<dbReference type="InterPro" id="IPR014711">
    <property type="entry name" value="TopoI_cat_a-hlx-sub_euk"/>
</dbReference>
<evidence type="ECO:0000256" key="6">
    <source>
        <dbReference type="ARBA" id="ARBA00023235"/>
    </source>
</evidence>
<evidence type="ECO:0000256" key="2">
    <source>
        <dbReference type="ARBA" id="ARBA00006645"/>
    </source>
</evidence>
<dbReference type="InterPro" id="IPR011010">
    <property type="entry name" value="DNA_brk_join_enz"/>
</dbReference>
<dbReference type="InterPro" id="IPR001631">
    <property type="entry name" value="TopoI"/>
</dbReference>
<dbReference type="InterPro" id="IPR035447">
    <property type="entry name" value="DNA_topo_I_N_sf"/>
</dbReference>
<dbReference type="Gene3D" id="3.30.66.10">
    <property type="entry name" value="DNA topoisomerase I domain"/>
    <property type="match status" value="1"/>
</dbReference>
<keyword evidence="6" id="KW-0413">Isomerase</keyword>
<protein>
    <recommendedName>
        <fullName evidence="3">DNA topoisomerase</fullName>
        <ecNumber evidence="3">5.6.2.1</ecNumber>
    </recommendedName>
</protein>
<evidence type="ECO:0000256" key="7">
    <source>
        <dbReference type="SAM" id="MobiDB-lite"/>
    </source>
</evidence>
<organism evidence="10 11">
    <name type="scientific">Actinomadura gamaensis</name>
    <dbReference type="NCBI Taxonomy" id="1763541"/>
    <lineage>
        <taxon>Bacteria</taxon>
        <taxon>Bacillati</taxon>
        <taxon>Actinomycetota</taxon>
        <taxon>Actinomycetes</taxon>
        <taxon>Streptosporangiales</taxon>
        <taxon>Thermomonosporaceae</taxon>
        <taxon>Actinomadura</taxon>
    </lineage>
</organism>
<evidence type="ECO:0000256" key="1">
    <source>
        <dbReference type="ARBA" id="ARBA00000213"/>
    </source>
</evidence>
<evidence type="ECO:0000256" key="3">
    <source>
        <dbReference type="ARBA" id="ARBA00012891"/>
    </source>
</evidence>
<dbReference type="Pfam" id="PF21338">
    <property type="entry name" value="Top1B_N_bact"/>
    <property type="match status" value="1"/>
</dbReference>
<keyword evidence="4" id="KW-0799">Topoisomerase</keyword>
<dbReference type="EMBL" id="JBHSIT010000002">
    <property type="protein sequence ID" value="MFC4906956.1"/>
    <property type="molecule type" value="Genomic_DNA"/>
</dbReference>
<feature type="domain" description="DNA topoisomerase I catalytic core eukaryotic-type" evidence="8">
    <location>
        <begin position="94"/>
        <end position="302"/>
    </location>
</feature>
<accession>A0ABV9TTV5</accession>
<name>A0ABV9TTV5_9ACTN</name>
<comment type="caution">
    <text evidence="10">The sequence shown here is derived from an EMBL/GenBank/DDBJ whole genome shotgun (WGS) entry which is preliminary data.</text>
</comment>
<gene>
    <name evidence="10" type="ORF">ACFPCY_06480</name>
</gene>
<evidence type="ECO:0000259" key="8">
    <source>
        <dbReference type="Pfam" id="PF01028"/>
    </source>
</evidence>
<feature type="domain" description="DNA topoisomerase IB N-terminal" evidence="9">
    <location>
        <begin position="35"/>
        <end position="83"/>
    </location>
</feature>
<dbReference type="EC" id="5.6.2.1" evidence="3"/>
<sequence>MTDTKEPLRGEPSCVELTRSDPSAPGLARRRCGRGWRYLGPDGRPLADPDEVARIKALVIPPAWTDVWICPDPSGHIQAVGVDAAGRRQYLYHSTWREQRDREKHDRVLDLAECLPAVRERVGADLARRGFPRERVLAAGLRLIDLGFFRIGGEEYAAENGTYGVATVLREHVTCRRDEIVFEYPAKGSKERHQSIAEEAVRKVVTGLKRRRDDGPELLAYRTPDGWHDVTTTDVNEYVREVTGGDFSAKDFRTWQATVLAAVGLAVSTAAAGTEARRKMAVSRVVKEVASYLGNTPAVARASYIDPRVIELYERGKTISPALTELGVDTETGELATQGPVEEAVLKLLREAQAGR</sequence>
<evidence type="ECO:0000313" key="10">
    <source>
        <dbReference type="EMBL" id="MFC4906956.1"/>
    </source>
</evidence>
<feature type="region of interest" description="Disordered" evidence="7">
    <location>
        <begin position="1"/>
        <end position="28"/>
    </location>
</feature>
<evidence type="ECO:0000313" key="11">
    <source>
        <dbReference type="Proteomes" id="UP001595872"/>
    </source>
</evidence>
<evidence type="ECO:0000256" key="5">
    <source>
        <dbReference type="ARBA" id="ARBA00023125"/>
    </source>
</evidence>
<dbReference type="Proteomes" id="UP001595872">
    <property type="component" value="Unassembled WGS sequence"/>
</dbReference>
<comment type="similarity">
    <text evidence="2">Belongs to the type IB topoisomerase family.</text>
</comment>
<dbReference type="Gene3D" id="3.90.15.10">
    <property type="entry name" value="Topoisomerase I, Chain A, domain 3"/>
    <property type="match status" value="1"/>
</dbReference>
<dbReference type="InterPro" id="IPR049331">
    <property type="entry name" value="Top1B_N_bact"/>
</dbReference>
<dbReference type="Gene3D" id="1.10.132.120">
    <property type="match status" value="1"/>
</dbReference>
<dbReference type="SUPFAM" id="SSF55869">
    <property type="entry name" value="DNA topoisomerase I domain"/>
    <property type="match status" value="1"/>
</dbReference>
<comment type="catalytic activity">
    <reaction evidence="1">
        <text>ATP-independent breakage of single-stranded DNA, followed by passage and rejoining.</text>
        <dbReference type="EC" id="5.6.2.1"/>
    </reaction>
</comment>
<evidence type="ECO:0000256" key="4">
    <source>
        <dbReference type="ARBA" id="ARBA00023029"/>
    </source>
</evidence>
<proteinExistence type="inferred from homology"/>
<dbReference type="Pfam" id="PF01028">
    <property type="entry name" value="Topoisom_I"/>
    <property type="match status" value="1"/>
</dbReference>
<keyword evidence="11" id="KW-1185">Reference proteome</keyword>
<reference evidence="11" key="1">
    <citation type="journal article" date="2019" name="Int. J. Syst. Evol. Microbiol.">
        <title>The Global Catalogue of Microorganisms (GCM) 10K type strain sequencing project: providing services to taxonomists for standard genome sequencing and annotation.</title>
        <authorList>
            <consortium name="The Broad Institute Genomics Platform"/>
            <consortium name="The Broad Institute Genome Sequencing Center for Infectious Disease"/>
            <person name="Wu L."/>
            <person name="Ma J."/>
        </authorList>
    </citation>
    <scope>NUCLEOTIDE SEQUENCE [LARGE SCALE GENOMIC DNA]</scope>
    <source>
        <strain evidence="11">KLKA75</strain>
    </source>
</reference>
<keyword evidence="5" id="KW-0238">DNA-binding</keyword>
<evidence type="ECO:0000259" key="9">
    <source>
        <dbReference type="Pfam" id="PF21338"/>
    </source>
</evidence>
<dbReference type="SUPFAM" id="SSF56349">
    <property type="entry name" value="DNA breaking-rejoining enzymes"/>
    <property type="match status" value="1"/>
</dbReference>
<dbReference type="PROSITE" id="PS52038">
    <property type="entry name" value="TOPO_IB_2"/>
    <property type="match status" value="1"/>
</dbReference>
<dbReference type="InterPro" id="IPR013500">
    <property type="entry name" value="TopoI_cat_euk"/>
</dbReference>